<dbReference type="AlphaFoldDB" id="A0A453M4K5"/>
<dbReference type="EnsemblPlants" id="AET5Gv21040900.2">
    <property type="protein sequence ID" value="AET5Gv21040900.2"/>
    <property type="gene ID" value="AET5Gv21040900"/>
</dbReference>
<organism evidence="2 3">
    <name type="scientific">Aegilops tauschii subsp. strangulata</name>
    <name type="common">Goatgrass</name>
    <dbReference type="NCBI Taxonomy" id="200361"/>
    <lineage>
        <taxon>Eukaryota</taxon>
        <taxon>Viridiplantae</taxon>
        <taxon>Streptophyta</taxon>
        <taxon>Embryophyta</taxon>
        <taxon>Tracheophyta</taxon>
        <taxon>Spermatophyta</taxon>
        <taxon>Magnoliopsida</taxon>
        <taxon>Liliopsida</taxon>
        <taxon>Poales</taxon>
        <taxon>Poaceae</taxon>
        <taxon>BOP clade</taxon>
        <taxon>Pooideae</taxon>
        <taxon>Triticodae</taxon>
        <taxon>Triticeae</taxon>
        <taxon>Triticinae</taxon>
        <taxon>Aegilops</taxon>
    </lineage>
</organism>
<evidence type="ECO:0000313" key="2">
    <source>
        <dbReference type="EnsemblPlants" id="AET5Gv21040900.2"/>
    </source>
</evidence>
<evidence type="ECO:0000256" key="1">
    <source>
        <dbReference type="SAM" id="Phobius"/>
    </source>
</evidence>
<dbReference type="PANTHER" id="PTHR36007">
    <property type="entry name" value="TRANSPORT PROTEIN-RELATED"/>
    <property type="match status" value="1"/>
</dbReference>
<reference evidence="3" key="2">
    <citation type="journal article" date="2017" name="Nat. Plants">
        <title>The Aegilops tauschii genome reveals multiple impacts of transposons.</title>
        <authorList>
            <person name="Zhao G."/>
            <person name="Zou C."/>
            <person name="Li K."/>
            <person name="Wang K."/>
            <person name="Li T."/>
            <person name="Gao L."/>
            <person name="Zhang X."/>
            <person name="Wang H."/>
            <person name="Yang Z."/>
            <person name="Liu X."/>
            <person name="Jiang W."/>
            <person name="Mao L."/>
            <person name="Kong X."/>
            <person name="Jiao Y."/>
            <person name="Jia J."/>
        </authorList>
    </citation>
    <scope>NUCLEOTIDE SEQUENCE [LARGE SCALE GENOMIC DNA]</scope>
    <source>
        <strain evidence="3">cv. AL8/78</strain>
    </source>
</reference>
<dbReference type="EnsemblPlants" id="AET5Gv21040900.1">
    <property type="protein sequence ID" value="AET5Gv21040900.1"/>
    <property type="gene ID" value="AET5Gv21040900"/>
</dbReference>
<dbReference type="Proteomes" id="UP000015105">
    <property type="component" value="Chromosome 5D"/>
</dbReference>
<sequence length="77" mass="7886">MTLVAVPFPGTGVWTGAIITSVLAMPFWSGLSANFVGVVLAGLLVNLLMNLGVKYAIGTGGAPLDCINCHVGVPFRV</sequence>
<protein>
    <submittedName>
        <fullName evidence="2">Uncharacterized protein</fullName>
    </submittedName>
</protein>
<reference evidence="3" key="1">
    <citation type="journal article" date="2014" name="Science">
        <title>Ancient hybridizations among the ancestral genomes of bread wheat.</title>
        <authorList>
            <consortium name="International Wheat Genome Sequencing Consortium,"/>
            <person name="Marcussen T."/>
            <person name="Sandve S.R."/>
            <person name="Heier L."/>
            <person name="Spannagl M."/>
            <person name="Pfeifer M."/>
            <person name="Jakobsen K.S."/>
            <person name="Wulff B.B."/>
            <person name="Steuernagel B."/>
            <person name="Mayer K.F."/>
            <person name="Olsen O.A."/>
        </authorList>
    </citation>
    <scope>NUCLEOTIDE SEQUENCE [LARGE SCALE GENOMIC DNA]</scope>
    <source>
        <strain evidence="3">cv. AL8/78</strain>
    </source>
</reference>
<dbReference type="Pfam" id="PF06695">
    <property type="entry name" value="Sm_multidrug_ex"/>
    <property type="match status" value="1"/>
</dbReference>
<evidence type="ECO:0000313" key="3">
    <source>
        <dbReference type="Proteomes" id="UP000015105"/>
    </source>
</evidence>
<dbReference type="InterPro" id="IPR009577">
    <property type="entry name" value="Sm_multidrug_ex"/>
</dbReference>
<reference evidence="2" key="5">
    <citation type="journal article" date="2021" name="G3 (Bethesda)">
        <title>Aegilops tauschii genome assembly Aet v5.0 features greater sequence contiguity and improved annotation.</title>
        <authorList>
            <person name="Wang L."/>
            <person name="Zhu T."/>
            <person name="Rodriguez J.C."/>
            <person name="Deal K.R."/>
            <person name="Dubcovsky J."/>
            <person name="McGuire P.E."/>
            <person name="Lux T."/>
            <person name="Spannagl M."/>
            <person name="Mayer K.F.X."/>
            <person name="Baldrich P."/>
            <person name="Meyers B.C."/>
            <person name="Huo N."/>
            <person name="Gu Y.Q."/>
            <person name="Zhou H."/>
            <person name="Devos K.M."/>
            <person name="Bennetzen J.L."/>
            <person name="Unver T."/>
            <person name="Budak H."/>
            <person name="Gulick P.J."/>
            <person name="Galiba G."/>
            <person name="Kalapos B."/>
            <person name="Nelson D.R."/>
            <person name="Li P."/>
            <person name="You F.M."/>
            <person name="Luo M.C."/>
            <person name="Dvorak J."/>
        </authorList>
    </citation>
    <scope>NUCLEOTIDE SEQUENCE [LARGE SCALE GENOMIC DNA]</scope>
    <source>
        <strain evidence="2">cv. AL8/78</strain>
    </source>
</reference>
<keyword evidence="3" id="KW-1185">Reference proteome</keyword>
<keyword evidence="1" id="KW-0812">Transmembrane</keyword>
<accession>A0A453M4K5</accession>
<proteinExistence type="predicted"/>
<feature type="transmembrane region" description="Helical" evidence="1">
    <location>
        <begin position="12"/>
        <end position="45"/>
    </location>
</feature>
<reference evidence="2" key="3">
    <citation type="journal article" date="2017" name="Nature">
        <title>Genome sequence of the progenitor of the wheat D genome Aegilops tauschii.</title>
        <authorList>
            <person name="Luo M.C."/>
            <person name="Gu Y.Q."/>
            <person name="Puiu D."/>
            <person name="Wang H."/>
            <person name="Twardziok S.O."/>
            <person name="Deal K.R."/>
            <person name="Huo N."/>
            <person name="Zhu T."/>
            <person name="Wang L."/>
            <person name="Wang Y."/>
            <person name="McGuire P.E."/>
            <person name="Liu S."/>
            <person name="Long H."/>
            <person name="Ramasamy R.K."/>
            <person name="Rodriguez J.C."/>
            <person name="Van S.L."/>
            <person name="Yuan L."/>
            <person name="Wang Z."/>
            <person name="Xia Z."/>
            <person name="Xiao L."/>
            <person name="Anderson O.D."/>
            <person name="Ouyang S."/>
            <person name="Liang Y."/>
            <person name="Zimin A.V."/>
            <person name="Pertea G."/>
            <person name="Qi P."/>
            <person name="Bennetzen J.L."/>
            <person name="Dai X."/>
            <person name="Dawson M.W."/>
            <person name="Muller H.G."/>
            <person name="Kugler K."/>
            <person name="Rivarola-Duarte L."/>
            <person name="Spannagl M."/>
            <person name="Mayer K.F.X."/>
            <person name="Lu F.H."/>
            <person name="Bevan M.W."/>
            <person name="Leroy P."/>
            <person name="Li P."/>
            <person name="You F.M."/>
            <person name="Sun Q."/>
            <person name="Liu Z."/>
            <person name="Lyons E."/>
            <person name="Wicker T."/>
            <person name="Salzberg S.L."/>
            <person name="Devos K.M."/>
            <person name="Dvorak J."/>
        </authorList>
    </citation>
    <scope>NUCLEOTIDE SEQUENCE [LARGE SCALE GENOMIC DNA]</scope>
    <source>
        <strain evidence="2">cv. AL8/78</strain>
    </source>
</reference>
<reference evidence="2" key="4">
    <citation type="submission" date="2019-03" db="UniProtKB">
        <authorList>
            <consortium name="EnsemblPlants"/>
        </authorList>
    </citation>
    <scope>IDENTIFICATION</scope>
</reference>
<dbReference type="Gramene" id="AET5Gv21040900.2">
    <property type="protein sequence ID" value="AET5Gv21040900.2"/>
    <property type="gene ID" value="AET5Gv21040900"/>
</dbReference>
<keyword evidence="1" id="KW-0472">Membrane</keyword>
<keyword evidence="1" id="KW-1133">Transmembrane helix</keyword>
<dbReference type="STRING" id="200361.A0A453M4K5"/>
<name>A0A453M4K5_AEGTS</name>
<dbReference type="GO" id="GO:0009507">
    <property type="term" value="C:chloroplast"/>
    <property type="evidence" value="ECO:0007669"/>
    <property type="project" value="TreeGrafter"/>
</dbReference>
<dbReference type="PANTHER" id="PTHR36007:SF2">
    <property type="entry name" value="TRANSPORT PROTEIN-RELATED"/>
    <property type="match status" value="1"/>
</dbReference>
<dbReference type="Gramene" id="AET5Gv21040900.1">
    <property type="protein sequence ID" value="AET5Gv21040900.1"/>
    <property type="gene ID" value="AET5Gv21040900"/>
</dbReference>